<evidence type="ECO:0000256" key="1">
    <source>
        <dbReference type="SAM" id="SignalP"/>
    </source>
</evidence>
<evidence type="ECO:0000313" key="3">
    <source>
        <dbReference type="EMBL" id="MVN78734.1"/>
    </source>
</evidence>
<dbReference type="InterPro" id="IPR026444">
    <property type="entry name" value="Secre_tail"/>
</dbReference>
<comment type="caution">
    <text evidence="3">The sequence shown here is derived from an EMBL/GenBank/DDBJ whole genome shotgun (WGS) entry which is preliminary data.</text>
</comment>
<feature type="signal peptide" evidence="1">
    <location>
        <begin position="1"/>
        <end position="22"/>
    </location>
</feature>
<dbReference type="AlphaFoldDB" id="A0A7K1TK02"/>
<keyword evidence="1" id="KW-0732">Signal</keyword>
<reference evidence="3 4" key="1">
    <citation type="submission" date="2019-12" db="EMBL/GenBank/DDBJ databases">
        <title>Hymenobacter sp. HMF4947 Genome sequencing and assembly.</title>
        <authorList>
            <person name="Kang H."/>
            <person name="Cha I."/>
            <person name="Kim H."/>
            <person name="Joh K."/>
        </authorList>
    </citation>
    <scope>NUCLEOTIDE SEQUENCE [LARGE SCALE GENOMIC DNA]</scope>
    <source>
        <strain evidence="3 4">HMF4947</strain>
    </source>
</reference>
<dbReference type="NCBIfam" id="TIGR04183">
    <property type="entry name" value="Por_Secre_tail"/>
    <property type="match status" value="1"/>
</dbReference>
<organism evidence="3 4">
    <name type="scientific">Hymenobacter ginkgonis</name>
    <dbReference type="NCBI Taxonomy" id="2682976"/>
    <lineage>
        <taxon>Bacteria</taxon>
        <taxon>Pseudomonadati</taxon>
        <taxon>Bacteroidota</taxon>
        <taxon>Cytophagia</taxon>
        <taxon>Cytophagales</taxon>
        <taxon>Hymenobacteraceae</taxon>
        <taxon>Hymenobacter</taxon>
    </lineage>
</organism>
<feature type="chain" id="PRO_5029591867" evidence="1">
    <location>
        <begin position="23"/>
        <end position="372"/>
    </location>
</feature>
<dbReference type="Proteomes" id="UP000441336">
    <property type="component" value="Unassembled WGS sequence"/>
</dbReference>
<keyword evidence="4" id="KW-1185">Reference proteome</keyword>
<proteinExistence type="predicted"/>
<dbReference type="EMBL" id="WQKZ01000006">
    <property type="protein sequence ID" value="MVN78734.1"/>
    <property type="molecule type" value="Genomic_DNA"/>
</dbReference>
<sequence length="372" mass="37958">MKNILPLLTAGALIFASLGAQAQITVDGTLSAAEIGTGVGKYQLAGSYTNTHSDADRGLQSMYVGYSATTLNIMLVGAIEASGTTYKSLVVYLNTPGRTGVARGTKLSGGADPQSPLKHKPTMDMEVDYGFRLSLGGTGNAATDVYFSRVSYVSGTTASGAAVPAGTDTYLGQGSKTGAVYTATLADLPGLMLAYKNSASISANTANNGLEISIPLSALSSTTTAVAAGSRIDVFGAYTDSDGIFTTDVIPQIANRTTALGADPDFTTIAGTQTVSFVLGTGVLGTRSEAATALAFSVYPNPGTAAEVVYTVPQGKQSVALNIFDNTGRRVRSLAADQAGPQSYALAGLAAGIYVVKLDVADQHTSQKVVIE</sequence>
<feature type="domain" description="Secretion system C-terminal sorting" evidence="2">
    <location>
        <begin position="298"/>
        <end position="371"/>
    </location>
</feature>
<gene>
    <name evidence="3" type="ORF">GO988_20570</name>
</gene>
<dbReference type="Pfam" id="PF18962">
    <property type="entry name" value="Por_Secre_tail"/>
    <property type="match status" value="1"/>
</dbReference>
<evidence type="ECO:0000313" key="4">
    <source>
        <dbReference type="Proteomes" id="UP000441336"/>
    </source>
</evidence>
<accession>A0A7K1TK02</accession>
<protein>
    <submittedName>
        <fullName evidence="3">T9SS type A sorting domain-containing protein</fullName>
    </submittedName>
</protein>
<evidence type="ECO:0000259" key="2">
    <source>
        <dbReference type="Pfam" id="PF18962"/>
    </source>
</evidence>
<name>A0A7K1TK02_9BACT</name>
<dbReference type="RefSeq" id="WP_157569138.1">
    <property type="nucleotide sequence ID" value="NZ_WQKZ01000006.1"/>
</dbReference>